<accession>A0AAW5MK88</accession>
<proteinExistence type="predicted"/>
<evidence type="ECO:0008006" key="3">
    <source>
        <dbReference type="Google" id="ProtNLM"/>
    </source>
</evidence>
<evidence type="ECO:0000313" key="1">
    <source>
        <dbReference type="EMBL" id="MCR4450691.1"/>
    </source>
</evidence>
<reference evidence="1" key="1">
    <citation type="submission" date="2022-08" db="EMBL/GenBank/DDBJ databases">
        <title>A global survey of hypervirulent Aeromonas hydrophila identified this emerging pathogen in farmed fish in the lower Mekong River basin.</title>
        <authorList>
            <person name="Xu T."/>
            <person name="Rasmussen-Ivey C.R."/>
            <person name="Moen F.S."/>
            <person name="Fernandez Bravo A."/>
            <person name="Lamy B."/>
            <person name="Beaz-Hidalgo R."/>
            <person name="Khan C.D."/>
            <person name="Castro Escarpulli G."/>
            <person name="Yasin I.S.M."/>
            <person name="Figueras M.J."/>
            <person name="Azzam Sayuti M."/>
            <person name="Karim M.M."/>
            <person name="Alam K.M."/>
            <person name="Le T.T.T."/>
            <person name="Thao N.H.P."/>
            <person name="Addo S."/>
            <person name="Duodu S."/>
            <person name="Ali S."/>
            <person name="Mey S."/>
            <person name="Somony T."/>
            <person name="Liles M.R."/>
        </authorList>
    </citation>
    <scope>NUCLEOTIDE SEQUENCE</scope>
    <source>
        <strain evidence="1">0.14</strain>
    </source>
</reference>
<dbReference type="RefSeq" id="WP_257725943.1">
    <property type="nucleotide sequence ID" value="NZ_JANLFC010000078.1"/>
</dbReference>
<gene>
    <name evidence="1" type="ORF">NS965_20110</name>
</gene>
<dbReference type="AlphaFoldDB" id="A0AAW5MK88"/>
<sequence length="110" mass="12113">MDPLSTRQVVQVMSKGKTQASVAKKSGISQPGLHKRIAKVRAALGLKGVMTVFMGQDCEFTGNLSQIAAAFEVPRRTLSWYVEGMRPESAEMIQVLESFIRKRSPMSQGK</sequence>
<protein>
    <recommendedName>
        <fullName evidence="3">HTH psq-type domain-containing protein</fullName>
    </recommendedName>
</protein>
<evidence type="ECO:0000313" key="2">
    <source>
        <dbReference type="Proteomes" id="UP001204061"/>
    </source>
</evidence>
<dbReference type="Proteomes" id="UP001204061">
    <property type="component" value="Unassembled WGS sequence"/>
</dbReference>
<comment type="caution">
    <text evidence="1">The sequence shown here is derived from an EMBL/GenBank/DDBJ whole genome shotgun (WGS) entry which is preliminary data.</text>
</comment>
<name>A0AAW5MK88_AERVE</name>
<dbReference type="EMBL" id="JANLFC010000078">
    <property type="protein sequence ID" value="MCR4450691.1"/>
    <property type="molecule type" value="Genomic_DNA"/>
</dbReference>
<organism evidence="1 2">
    <name type="scientific">Aeromonas veronii</name>
    <dbReference type="NCBI Taxonomy" id="654"/>
    <lineage>
        <taxon>Bacteria</taxon>
        <taxon>Pseudomonadati</taxon>
        <taxon>Pseudomonadota</taxon>
        <taxon>Gammaproteobacteria</taxon>
        <taxon>Aeromonadales</taxon>
        <taxon>Aeromonadaceae</taxon>
        <taxon>Aeromonas</taxon>
    </lineage>
</organism>